<protein>
    <submittedName>
        <fullName evidence="5">Extracellular solute-binding protein</fullName>
    </submittedName>
</protein>
<keyword evidence="6" id="KW-1185">Reference proteome</keyword>
<feature type="chain" id="PRO_5045818187" evidence="4">
    <location>
        <begin position="19"/>
        <end position="468"/>
    </location>
</feature>
<evidence type="ECO:0000256" key="1">
    <source>
        <dbReference type="ARBA" id="ARBA00008520"/>
    </source>
</evidence>
<name>A0ABY4YN67_9MICO</name>
<accession>A0ABY4YN67</accession>
<dbReference type="PANTHER" id="PTHR43649">
    <property type="entry name" value="ARABINOSE-BINDING PROTEIN-RELATED"/>
    <property type="match status" value="1"/>
</dbReference>
<feature type="compositionally biased region" description="Acidic residues" evidence="3">
    <location>
        <begin position="29"/>
        <end position="65"/>
    </location>
</feature>
<dbReference type="PROSITE" id="PS51257">
    <property type="entry name" value="PROKAR_LIPOPROTEIN"/>
    <property type="match status" value="1"/>
</dbReference>
<comment type="similarity">
    <text evidence="1">Belongs to the bacterial solute-binding protein 1 family.</text>
</comment>
<organism evidence="5 6">
    <name type="scientific">Ornithinimicrobium cryptoxanthini</name>
    <dbReference type="NCBI Taxonomy" id="2934161"/>
    <lineage>
        <taxon>Bacteria</taxon>
        <taxon>Bacillati</taxon>
        <taxon>Actinomycetota</taxon>
        <taxon>Actinomycetes</taxon>
        <taxon>Micrococcales</taxon>
        <taxon>Ornithinimicrobiaceae</taxon>
        <taxon>Ornithinimicrobium</taxon>
    </lineage>
</organism>
<evidence type="ECO:0000313" key="6">
    <source>
        <dbReference type="Proteomes" id="UP001056535"/>
    </source>
</evidence>
<reference evidence="5" key="1">
    <citation type="submission" date="2022-06" db="EMBL/GenBank/DDBJ databases">
        <title>Ornithinimicrobium JY.X270.</title>
        <authorList>
            <person name="Huang Y."/>
        </authorList>
    </citation>
    <scope>NUCLEOTIDE SEQUENCE</scope>
    <source>
        <strain evidence="5">JY.X270</strain>
    </source>
</reference>
<dbReference type="RefSeq" id="WP_252623103.1">
    <property type="nucleotide sequence ID" value="NZ_CP099490.1"/>
</dbReference>
<dbReference type="Proteomes" id="UP001056535">
    <property type="component" value="Chromosome"/>
</dbReference>
<dbReference type="InterPro" id="IPR050490">
    <property type="entry name" value="Bact_solute-bd_prot1"/>
</dbReference>
<proteinExistence type="inferred from homology"/>
<dbReference type="Gene3D" id="3.40.190.10">
    <property type="entry name" value="Periplasmic binding protein-like II"/>
    <property type="match status" value="2"/>
</dbReference>
<dbReference type="PANTHER" id="PTHR43649:SF29">
    <property type="entry name" value="OSMOPROTECTIVE COMPOUNDS-BINDING PROTEIN GGTB"/>
    <property type="match status" value="1"/>
</dbReference>
<dbReference type="InterPro" id="IPR006059">
    <property type="entry name" value="SBP"/>
</dbReference>
<feature type="signal peptide" evidence="4">
    <location>
        <begin position="1"/>
        <end position="18"/>
    </location>
</feature>
<evidence type="ECO:0000256" key="3">
    <source>
        <dbReference type="SAM" id="MobiDB-lite"/>
    </source>
</evidence>
<evidence type="ECO:0000256" key="4">
    <source>
        <dbReference type="SAM" id="SignalP"/>
    </source>
</evidence>
<keyword evidence="4" id="KW-0732">Signal</keyword>
<feature type="region of interest" description="Disordered" evidence="3">
    <location>
        <begin position="20"/>
        <end position="75"/>
    </location>
</feature>
<dbReference type="Pfam" id="PF01547">
    <property type="entry name" value="SBP_bac_1"/>
    <property type="match status" value="1"/>
</dbReference>
<dbReference type="EMBL" id="CP099490">
    <property type="protein sequence ID" value="USQ77690.1"/>
    <property type="molecule type" value="Genomic_DNA"/>
</dbReference>
<sequence>MKRSIGIVSATAMVLALAACGGDTGTDTPAEDDTSAEDTSEEPPADTGDDTATDDDTEATTDPDEGGLALPDLSGEELEVAAVWTGTEEERFNLVLDAFAQETGATIQYTSTGDDIAPVLTPRVAGGNPPDVAMLPQPGLLSEFAGQDALQPLTTDVEANIDANYDAVWKDLGSVDGELYGVWFKAANKSTVWYDVEALDAAGVTAPATWDDMVTASQTVSDSGVTPWSIAGADGWTLTDWFENVYLSQAGAEMYDQLTNHEIPWTDPSVEEALNTLAQIWGADGFVVPGALQNDFPTSVTTVFSSGDAAMVYEGDFVAGVINDETDSVVGEDANFFPFPAVGDAPAVVGGGDVAVAFTDTEATMALMTYLASPEAAEIWVTEGGFTSPNKSVDTSLYPDDLSRGIAEGLIAAGDAFRFDMSDQMPSAFGGTPGAGMWQDLTDFLSDPTDVQGTMDSLEANASEAYGR</sequence>
<keyword evidence="2" id="KW-0813">Transport</keyword>
<evidence type="ECO:0000256" key="2">
    <source>
        <dbReference type="ARBA" id="ARBA00022448"/>
    </source>
</evidence>
<gene>
    <name evidence="5" type="ORF">NF557_07260</name>
</gene>
<dbReference type="SUPFAM" id="SSF53850">
    <property type="entry name" value="Periplasmic binding protein-like II"/>
    <property type="match status" value="1"/>
</dbReference>
<evidence type="ECO:0000313" key="5">
    <source>
        <dbReference type="EMBL" id="USQ77690.1"/>
    </source>
</evidence>